<dbReference type="InterPro" id="IPR013216">
    <property type="entry name" value="Methyltransf_11"/>
</dbReference>
<evidence type="ECO:0000256" key="2">
    <source>
        <dbReference type="ARBA" id="ARBA00022679"/>
    </source>
</evidence>
<name>A0A7W8N4V9_9BACT</name>
<dbReference type="PANTHER" id="PTHR43464">
    <property type="entry name" value="METHYLTRANSFERASE"/>
    <property type="match status" value="1"/>
</dbReference>
<reference evidence="5 6" key="1">
    <citation type="submission" date="2020-08" db="EMBL/GenBank/DDBJ databases">
        <title>Genomic Encyclopedia of Type Strains, Phase IV (KMG-V): Genome sequencing to study the core and pangenomes of soil and plant-associated prokaryotes.</title>
        <authorList>
            <person name="Whitman W."/>
        </authorList>
    </citation>
    <scope>NUCLEOTIDE SEQUENCE [LARGE SCALE GENOMIC DNA]</scope>
    <source>
        <strain evidence="5 6">M8US30</strain>
    </source>
</reference>
<dbReference type="Pfam" id="PF08241">
    <property type="entry name" value="Methyltransf_11"/>
    <property type="match status" value="1"/>
</dbReference>
<evidence type="ECO:0000313" key="5">
    <source>
        <dbReference type="EMBL" id="MBB5346037.1"/>
    </source>
</evidence>
<dbReference type="AlphaFoldDB" id="A0A7W8N4V9"/>
<keyword evidence="3" id="KW-0949">S-adenosyl-L-methionine</keyword>
<dbReference type="Gene3D" id="3.40.50.150">
    <property type="entry name" value="Vaccinia Virus protein VP39"/>
    <property type="match status" value="1"/>
</dbReference>
<comment type="caution">
    <text evidence="5">The sequence shown here is derived from an EMBL/GenBank/DDBJ whole genome shotgun (WGS) entry which is preliminary data.</text>
</comment>
<dbReference type="Proteomes" id="UP000569092">
    <property type="component" value="Unassembled WGS sequence"/>
</dbReference>
<dbReference type="GO" id="GO:0008757">
    <property type="term" value="F:S-adenosylmethionine-dependent methyltransferase activity"/>
    <property type="evidence" value="ECO:0007669"/>
    <property type="project" value="InterPro"/>
</dbReference>
<evidence type="ECO:0000256" key="1">
    <source>
        <dbReference type="ARBA" id="ARBA00022603"/>
    </source>
</evidence>
<proteinExistence type="predicted"/>
<dbReference type="SUPFAM" id="SSF53335">
    <property type="entry name" value="S-adenosyl-L-methionine-dependent methyltransferases"/>
    <property type="match status" value="1"/>
</dbReference>
<accession>A0A7W8N4V9</accession>
<keyword evidence="2" id="KW-0808">Transferase</keyword>
<keyword evidence="1 5" id="KW-0489">Methyltransferase</keyword>
<dbReference type="CDD" id="cd02440">
    <property type="entry name" value="AdoMet_MTases"/>
    <property type="match status" value="1"/>
</dbReference>
<evidence type="ECO:0000256" key="3">
    <source>
        <dbReference type="ARBA" id="ARBA00022691"/>
    </source>
</evidence>
<feature type="domain" description="Methyltransferase type 11" evidence="4">
    <location>
        <begin position="37"/>
        <end position="138"/>
    </location>
</feature>
<organism evidence="5 6">
    <name type="scientific">Tunturiibacter lichenicola</name>
    <dbReference type="NCBI Taxonomy" id="2051959"/>
    <lineage>
        <taxon>Bacteria</taxon>
        <taxon>Pseudomonadati</taxon>
        <taxon>Acidobacteriota</taxon>
        <taxon>Terriglobia</taxon>
        <taxon>Terriglobales</taxon>
        <taxon>Acidobacteriaceae</taxon>
        <taxon>Tunturiibacter</taxon>
    </lineage>
</organism>
<evidence type="ECO:0000259" key="4">
    <source>
        <dbReference type="Pfam" id="PF08241"/>
    </source>
</evidence>
<gene>
    <name evidence="5" type="ORF">HDF10_004044</name>
</gene>
<dbReference type="GO" id="GO:0032259">
    <property type="term" value="P:methylation"/>
    <property type="evidence" value="ECO:0007669"/>
    <property type="project" value="UniProtKB-KW"/>
</dbReference>
<evidence type="ECO:0000313" key="6">
    <source>
        <dbReference type="Proteomes" id="UP000569092"/>
    </source>
</evidence>
<dbReference type="PANTHER" id="PTHR43464:SF19">
    <property type="entry name" value="UBIQUINONE BIOSYNTHESIS O-METHYLTRANSFERASE, MITOCHONDRIAL"/>
    <property type="match status" value="1"/>
</dbReference>
<sequence length="216" mass="24404">MEAAKVAMNVQEQFGQIDIYVFDQILRGNITSDMRVLDAGCGYGRNLVHLLREGCEIFAIDANPEGVAHVRALAAELAPSLPASNFQVGKLEQINLPDNFADVVICSSVLHFASDESHFLAMIEELWRVLRPGGLLFCRLGSRIGMDFEQVRPHIYRINDGSAWFLVDQAMLMQLTQQLDAVMVDQLKTTIVQDYRCMTTWVLRKRSNRHNERHGA</sequence>
<protein>
    <submittedName>
        <fullName evidence="5">SAM-dependent methyltransferase</fullName>
    </submittedName>
</protein>
<dbReference type="EMBL" id="JACHDZ010000008">
    <property type="protein sequence ID" value="MBB5346037.1"/>
    <property type="molecule type" value="Genomic_DNA"/>
</dbReference>
<dbReference type="InterPro" id="IPR029063">
    <property type="entry name" value="SAM-dependent_MTases_sf"/>
</dbReference>